<name>A0ABT3HH25_9HYPH</name>
<gene>
    <name evidence="1" type="ORF">M2319_004060</name>
</gene>
<accession>A0ABT3HH25</accession>
<proteinExistence type="predicted"/>
<dbReference type="RefSeq" id="WP_264603279.1">
    <property type="nucleotide sequence ID" value="NZ_JAOQNS010000014.1"/>
</dbReference>
<reference evidence="2" key="1">
    <citation type="submission" date="2023-07" db="EMBL/GenBank/DDBJ databases">
        <title>Genome sequencing of Purple Non-Sulfur Bacteria from various extreme environments.</title>
        <authorList>
            <person name="Mayer M."/>
        </authorList>
    </citation>
    <scope>NUCLEOTIDE SEQUENCE [LARGE SCALE GENOMIC DNA]</scope>
    <source>
        <strain evidence="2">DSM 17935</strain>
    </source>
</reference>
<evidence type="ECO:0000313" key="2">
    <source>
        <dbReference type="Proteomes" id="UP001209755"/>
    </source>
</evidence>
<protein>
    <submittedName>
        <fullName evidence="1">Uncharacterized protein</fullName>
    </submittedName>
</protein>
<dbReference type="Proteomes" id="UP001209755">
    <property type="component" value="Unassembled WGS sequence"/>
</dbReference>
<dbReference type="EMBL" id="JAOQNS010000014">
    <property type="protein sequence ID" value="MCW2309701.1"/>
    <property type="molecule type" value="Genomic_DNA"/>
</dbReference>
<sequence>MAIDWLRVTHPGSIIVTELSVADWRGASLDLAAITETHIAGIEIKGEGDSPARLDRQGLAYGMVAREMWLLCDMSLQEKCFSRRPAGWGRLEIHEGIVRPYNVAKKLGPLKKHPLGGTYYPTVRDESRYEPDRWYPQEHQSPHVMCGTLWRDELCAIAKCYQLCSASKAPVHVLTKALCDALPAPLLHDEMIKALRRRVWRRPVIDLRGAK</sequence>
<keyword evidence="2" id="KW-1185">Reference proteome</keyword>
<evidence type="ECO:0000313" key="1">
    <source>
        <dbReference type="EMBL" id="MCW2309701.1"/>
    </source>
</evidence>
<comment type="caution">
    <text evidence="1">The sequence shown here is derived from an EMBL/GenBank/DDBJ whole genome shotgun (WGS) entry which is preliminary data.</text>
</comment>
<organism evidence="1 2">
    <name type="scientific">Rhodobium gokarnense</name>
    <dbReference type="NCBI Taxonomy" id="364296"/>
    <lineage>
        <taxon>Bacteria</taxon>
        <taxon>Pseudomonadati</taxon>
        <taxon>Pseudomonadota</taxon>
        <taxon>Alphaproteobacteria</taxon>
        <taxon>Hyphomicrobiales</taxon>
        <taxon>Rhodobiaceae</taxon>
        <taxon>Rhodobium</taxon>
    </lineage>
</organism>